<organism evidence="2">
    <name type="scientific">Acinetobacter baumannii TYTH-1</name>
    <dbReference type="NCBI Taxonomy" id="1100841"/>
    <lineage>
        <taxon>Bacteria</taxon>
        <taxon>Pseudomonadati</taxon>
        <taxon>Pseudomonadota</taxon>
        <taxon>Gammaproteobacteria</taxon>
        <taxon>Moraxellales</taxon>
        <taxon>Moraxellaceae</taxon>
        <taxon>Acinetobacter</taxon>
        <taxon>Acinetobacter calcoaceticus/baumannii complex</taxon>
    </lineage>
</organism>
<feature type="transmembrane region" description="Helical" evidence="1">
    <location>
        <begin position="58"/>
        <end position="78"/>
    </location>
</feature>
<dbReference type="RefSeq" id="WP_032018705.1">
    <property type="nucleotide sequence ID" value="NZ_KF889012.1"/>
</dbReference>
<keyword evidence="1" id="KW-1133">Transmembrane helix</keyword>
<dbReference type="EMBL" id="KF889012">
    <property type="protein sequence ID" value="AII26417.1"/>
    <property type="molecule type" value="Genomic_DNA"/>
</dbReference>
<evidence type="ECO:0000313" key="2">
    <source>
        <dbReference type="EMBL" id="AII26417.1"/>
    </source>
</evidence>
<dbReference type="AlphaFoldDB" id="A0A076G3F4"/>
<accession>A0A076G3F4</accession>
<geneLocation type="plasmid" evidence="2">
    <name>pAB_CC</name>
</geneLocation>
<protein>
    <submittedName>
        <fullName evidence="2">Uncharacterized protein</fullName>
    </submittedName>
</protein>
<evidence type="ECO:0000256" key="1">
    <source>
        <dbReference type="SAM" id="Phobius"/>
    </source>
</evidence>
<feature type="transmembrane region" description="Helical" evidence="1">
    <location>
        <begin position="98"/>
        <end position="117"/>
    </location>
</feature>
<reference evidence="2" key="2">
    <citation type="journal article" date="2014" name="Genomics">
        <title>Prevalence and mapping of a plasmid encoding a type IV secretion system in Acinetobacter baumannii.</title>
        <authorList>
            <person name="Liu C.C."/>
            <person name="Kuo H.Y."/>
            <person name="Tang C.Y."/>
            <person name="Chang K.C."/>
            <person name="Liou M.L."/>
        </authorList>
    </citation>
    <scope>NUCLEOTIDE SEQUENCE</scope>
    <source>
        <strain evidence="2">TYTH-1</strain>
        <plasmid evidence="2">pAB_CC</plasmid>
    </source>
</reference>
<keyword evidence="1" id="KW-0812">Transmembrane</keyword>
<keyword evidence="2" id="KW-0614">Plasmid</keyword>
<proteinExistence type="predicted"/>
<reference evidence="2" key="1">
    <citation type="submission" date="2013-11" db="EMBL/GenBank/DDBJ databases">
        <authorList>
            <person name="Liu C.-C."/>
            <person name="Tang C.Y."/>
            <person name="Kuo H.-Y."/>
            <person name="Chang K.-C."/>
            <person name="Liou M.-L."/>
        </authorList>
    </citation>
    <scope>NUCLEOTIDE SEQUENCE</scope>
    <source>
        <strain evidence="2">TYTH-1</strain>
        <plasmid evidence="2">pAB_CC</plasmid>
    </source>
</reference>
<gene>
    <name evidence="2" type="ORF">M3Q_pABCC14</name>
</gene>
<keyword evidence="1" id="KW-0472">Membrane</keyword>
<sequence length="169" mass="19252">MNKSKFSYAVDFNNEIVGTLSAKEYFSIVKKAYTDLVFLKKHVWPLVMHFLNAFSKCLELLPAFFIMGILCCSIMIPFDDIQKIVGALESASNHERYAYLGQLAEITFQILFFVAAIDTLRFLTTSDGNNYVRSYFGLEASKVLNISENIIDRSQDTLAQIVIRPNKKI</sequence>
<name>A0A076G3F4_ACIBA</name>